<evidence type="ECO:0000313" key="1">
    <source>
        <dbReference type="EMBL" id="KAK1869033.1"/>
    </source>
</evidence>
<accession>A0ACC3CG18</accession>
<dbReference type="Proteomes" id="UP000798662">
    <property type="component" value="Chromosome 3"/>
</dbReference>
<sequence length="226" mass="24420">MRDAEADKAMHGLVTATTLKVGSDAFSLELTGGLGRRIVKVALVAWGAAVTGGGALHLYRRARRYMYAVRIREHNTSAACAGCNNRVVNVYPTPRSPADRRRVTNGAALEEARSQTYGAAVGAKVVELRRRVAKCRRGTQSRRGGADRDAVERGKDRALDDAWATERLRAIIALVKRAAGRDGAAAWMAHNCVCVSFLVTYFNRDKHAARNILKAASAQLSGGNKC</sequence>
<name>A0ACC3CG18_PYRYE</name>
<keyword evidence="2" id="KW-1185">Reference proteome</keyword>
<evidence type="ECO:0000313" key="2">
    <source>
        <dbReference type="Proteomes" id="UP000798662"/>
    </source>
</evidence>
<proteinExistence type="predicted"/>
<protein>
    <submittedName>
        <fullName evidence="1">Uncharacterized protein</fullName>
    </submittedName>
</protein>
<dbReference type="EMBL" id="CM020620">
    <property type="protein sequence ID" value="KAK1869033.1"/>
    <property type="molecule type" value="Genomic_DNA"/>
</dbReference>
<comment type="caution">
    <text evidence="1">The sequence shown here is derived from an EMBL/GenBank/DDBJ whole genome shotgun (WGS) entry which is preliminary data.</text>
</comment>
<gene>
    <name evidence="1" type="ORF">I4F81_011515</name>
</gene>
<organism evidence="1 2">
    <name type="scientific">Pyropia yezoensis</name>
    <name type="common">Susabi-nori</name>
    <name type="synonym">Porphyra yezoensis</name>
    <dbReference type="NCBI Taxonomy" id="2788"/>
    <lineage>
        <taxon>Eukaryota</taxon>
        <taxon>Rhodophyta</taxon>
        <taxon>Bangiophyceae</taxon>
        <taxon>Bangiales</taxon>
        <taxon>Bangiaceae</taxon>
        <taxon>Pyropia</taxon>
    </lineage>
</organism>
<reference evidence="1" key="1">
    <citation type="submission" date="2019-11" db="EMBL/GenBank/DDBJ databases">
        <title>Nori genome reveals adaptations in red seaweeds to the harsh intertidal environment.</title>
        <authorList>
            <person name="Wang D."/>
            <person name="Mao Y."/>
        </authorList>
    </citation>
    <scope>NUCLEOTIDE SEQUENCE</scope>
    <source>
        <tissue evidence="1">Gametophyte</tissue>
    </source>
</reference>